<accession>A0ABP8X2C4</accession>
<dbReference type="Proteomes" id="UP001499974">
    <property type="component" value="Unassembled WGS sequence"/>
</dbReference>
<feature type="chain" id="PRO_5045479101" description="Secreted protein" evidence="1">
    <location>
        <begin position="23"/>
        <end position="128"/>
    </location>
</feature>
<sequence>MTVGLLTTGVVVATTLAAPAQAAWTPTVRWHGAVTQACKKPLDNGKVRVRVRVNNTHGTDRAAGGLNRVRANGQPGNAWTYTRTVRPGAVSNAVTLDFQRGSRVWLIVGSQVGITGERAYGLGALDRC</sequence>
<reference evidence="3" key="1">
    <citation type="journal article" date="2019" name="Int. J. Syst. Evol. Microbiol.">
        <title>The Global Catalogue of Microorganisms (GCM) 10K type strain sequencing project: providing services to taxonomists for standard genome sequencing and annotation.</title>
        <authorList>
            <consortium name="The Broad Institute Genomics Platform"/>
            <consortium name="The Broad Institute Genome Sequencing Center for Infectious Disease"/>
            <person name="Wu L."/>
            <person name="Ma J."/>
        </authorList>
    </citation>
    <scope>NUCLEOTIDE SEQUENCE [LARGE SCALE GENOMIC DNA]</scope>
    <source>
        <strain evidence="3">JCM 18531</strain>
    </source>
</reference>
<dbReference type="EMBL" id="BAABKM010000002">
    <property type="protein sequence ID" value="GAA4698638.1"/>
    <property type="molecule type" value="Genomic_DNA"/>
</dbReference>
<proteinExistence type="predicted"/>
<keyword evidence="3" id="KW-1185">Reference proteome</keyword>
<evidence type="ECO:0008006" key="4">
    <source>
        <dbReference type="Google" id="ProtNLM"/>
    </source>
</evidence>
<name>A0ABP8X2C4_9ACTN</name>
<comment type="caution">
    <text evidence="2">The sequence shown here is derived from an EMBL/GenBank/DDBJ whole genome shotgun (WGS) entry which is preliminary data.</text>
</comment>
<evidence type="ECO:0000256" key="1">
    <source>
        <dbReference type="SAM" id="SignalP"/>
    </source>
</evidence>
<gene>
    <name evidence="2" type="ORF">GCM10023349_13510</name>
</gene>
<evidence type="ECO:0000313" key="3">
    <source>
        <dbReference type="Proteomes" id="UP001499974"/>
    </source>
</evidence>
<organism evidence="2 3">
    <name type="scientific">Nocardioides conyzicola</name>
    <dbReference type="NCBI Taxonomy" id="1651781"/>
    <lineage>
        <taxon>Bacteria</taxon>
        <taxon>Bacillati</taxon>
        <taxon>Actinomycetota</taxon>
        <taxon>Actinomycetes</taxon>
        <taxon>Propionibacteriales</taxon>
        <taxon>Nocardioidaceae</taxon>
        <taxon>Nocardioides</taxon>
    </lineage>
</organism>
<keyword evidence="1" id="KW-0732">Signal</keyword>
<protein>
    <recommendedName>
        <fullName evidence="4">Secreted protein</fullName>
    </recommendedName>
</protein>
<evidence type="ECO:0000313" key="2">
    <source>
        <dbReference type="EMBL" id="GAA4698638.1"/>
    </source>
</evidence>
<feature type="signal peptide" evidence="1">
    <location>
        <begin position="1"/>
        <end position="22"/>
    </location>
</feature>